<keyword evidence="1" id="KW-0175">Coiled coil</keyword>
<dbReference type="Gene3D" id="6.10.280.50">
    <property type="match status" value="1"/>
</dbReference>
<dbReference type="Pfam" id="PF04325">
    <property type="entry name" value="DUF465"/>
    <property type="match status" value="1"/>
</dbReference>
<feature type="coiled-coil region" evidence="1">
    <location>
        <begin position="10"/>
        <end position="65"/>
    </location>
</feature>
<sequence length="72" mass="8426">MKDSPQMDRMEVLKVRLAQFRSEHRDLDEAIIALEEGPAPDMLRLRRLKKKKLSLKDQIARIEDELTPDIIA</sequence>
<dbReference type="EMBL" id="CP046620">
    <property type="protein sequence ID" value="QHQ33698.1"/>
    <property type="molecule type" value="Genomic_DNA"/>
</dbReference>
<keyword evidence="3" id="KW-1185">Reference proteome</keyword>
<dbReference type="RefSeq" id="WP_161860276.1">
    <property type="nucleotide sequence ID" value="NZ_CP046620.1"/>
</dbReference>
<dbReference type="InterPro" id="IPR038444">
    <property type="entry name" value="DUF465_sf"/>
</dbReference>
<dbReference type="KEGG" id="amaq:GO499_00150"/>
<name>A0A6P1STE3_9RHOB</name>
<gene>
    <name evidence="2" type="ORF">GO499_00150</name>
</gene>
<proteinExistence type="predicted"/>
<organism evidence="2 3">
    <name type="scientific">Algicella marina</name>
    <dbReference type="NCBI Taxonomy" id="2683284"/>
    <lineage>
        <taxon>Bacteria</taxon>
        <taxon>Pseudomonadati</taxon>
        <taxon>Pseudomonadota</taxon>
        <taxon>Alphaproteobacteria</taxon>
        <taxon>Rhodobacterales</taxon>
        <taxon>Paracoccaceae</taxon>
        <taxon>Algicella</taxon>
    </lineage>
</organism>
<dbReference type="InterPro" id="IPR007420">
    <property type="entry name" value="DUF465"/>
</dbReference>
<evidence type="ECO:0000256" key="1">
    <source>
        <dbReference type="SAM" id="Coils"/>
    </source>
</evidence>
<dbReference type="Proteomes" id="UP000464495">
    <property type="component" value="Chromosome"/>
</dbReference>
<dbReference type="AlphaFoldDB" id="A0A6P1STE3"/>
<evidence type="ECO:0000313" key="3">
    <source>
        <dbReference type="Proteomes" id="UP000464495"/>
    </source>
</evidence>
<evidence type="ECO:0000313" key="2">
    <source>
        <dbReference type="EMBL" id="QHQ33698.1"/>
    </source>
</evidence>
<accession>A0A6P1STE3</accession>
<reference evidence="2 3" key="1">
    <citation type="submission" date="2019-12" db="EMBL/GenBank/DDBJ databases">
        <title>Complete genome sequence of Algicella marina strain 9Alg 56(T) isolated from the red alga Tichocarpus crinitus.</title>
        <authorList>
            <person name="Kim S.-G."/>
            <person name="Nedashkovskaya O.I."/>
        </authorList>
    </citation>
    <scope>NUCLEOTIDE SEQUENCE [LARGE SCALE GENOMIC DNA]</scope>
    <source>
        <strain evidence="2 3">9Alg 56</strain>
    </source>
</reference>
<protein>
    <submittedName>
        <fullName evidence="2">DUF465 domain-containing protein</fullName>
    </submittedName>
</protein>